<feature type="region of interest" description="Disordered" evidence="5">
    <location>
        <begin position="47"/>
        <end position="72"/>
    </location>
</feature>
<gene>
    <name evidence="7" type="ORF">N7494_007798</name>
</gene>
<reference evidence="7 8" key="1">
    <citation type="journal article" date="2023" name="IMA Fungus">
        <title>Comparative genomic study of the Penicillium genus elucidates a diverse pangenome and 15 lateral gene transfer events.</title>
        <authorList>
            <person name="Petersen C."/>
            <person name="Sorensen T."/>
            <person name="Nielsen M.R."/>
            <person name="Sondergaard T.E."/>
            <person name="Sorensen J.L."/>
            <person name="Fitzpatrick D.A."/>
            <person name="Frisvad J.C."/>
            <person name="Nielsen K.L."/>
        </authorList>
    </citation>
    <scope>NUCLEOTIDE SEQUENCE [LARGE SCALE GENOMIC DNA]</scope>
    <source>
        <strain evidence="7 8">IBT 35679</strain>
    </source>
</reference>
<keyword evidence="4" id="KW-0539">Nucleus</keyword>
<dbReference type="GO" id="GO:0003677">
    <property type="term" value="F:DNA binding"/>
    <property type="evidence" value="ECO:0007669"/>
    <property type="project" value="UniProtKB-KW"/>
</dbReference>
<dbReference type="GO" id="GO:0000981">
    <property type="term" value="F:DNA-binding transcription factor activity, RNA polymerase II-specific"/>
    <property type="evidence" value="ECO:0007669"/>
    <property type="project" value="InterPro"/>
</dbReference>
<dbReference type="Gene3D" id="4.10.240.10">
    <property type="entry name" value="Zn(2)-C6 fungal-type DNA-binding domain"/>
    <property type="match status" value="1"/>
</dbReference>
<evidence type="ECO:0000256" key="1">
    <source>
        <dbReference type="ARBA" id="ARBA00023015"/>
    </source>
</evidence>
<evidence type="ECO:0000313" key="8">
    <source>
        <dbReference type="Proteomes" id="UP001220324"/>
    </source>
</evidence>
<dbReference type="PROSITE" id="PS50048">
    <property type="entry name" value="ZN2_CY6_FUNGAL_2"/>
    <property type="match status" value="1"/>
</dbReference>
<dbReference type="SUPFAM" id="SSF57701">
    <property type="entry name" value="Zn2/Cys6 DNA-binding domain"/>
    <property type="match status" value="1"/>
</dbReference>
<dbReference type="InterPro" id="IPR036864">
    <property type="entry name" value="Zn2-C6_fun-type_DNA-bd_sf"/>
</dbReference>
<organism evidence="7 8">
    <name type="scientific">Penicillium frequentans</name>
    <dbReference type="NCBI Taxonomy" id="3151616"/>
    <lineage>
        <taxon>Eukaryota</taxon>
        <taxon>Fungi</taxon>
        <taxon>Dikarya</taxon>
        <taxon>Ascomycota</taxon>
        <taxon>Pezizomycotina</taxon>
        <taxon>Eurotiomycetes</taxon>
        <taxon>Eurotiomycetidae</taxon>
        <taxon>Eurotiales</taxon>
        <taxon>Aspergillaceae</taxon>
        <taxon>Penicillium</taxon>
    </lineage>
</organism>
<protein>
    <recommendedName>
        <fullName evidence="6">Zn(2)-C6 fungal-type domain-containing protein</fullName>
    </recommendedName>
</protein>
<dbReference type="GO" id="GO:0008270">
    <property type="term" value="F:zinc ion binding"/>
    <property type="evidence" value="ECO:0007669"/>
    <property type="project" value="InterPro"/>
</dbReference>
<feature type="region of interest" description="Disordered" evidence="5">
    <location>
        <begin position="271"/>
        <end position="301"/>
    </location>
</feature>
<evidence type="ECO:0000256" key="3">
    <source>
        <dbReference type="ARBA" id="ARBA00023163"/>
    </source>
</evidence>
<dbReference type="AlphaFoldDB" id="A0AAD6GEJ1"/>
<evidence type="ECO:0000256" key="2">
    <source>
        <dbReference type="ARBA" id="ARBA00023125"/>
    </source>
</evidence>
<keyword evidence="1" id="KW-0805">Transcription regulation</keyword>
<dbReference type="Pfam" id="PF00172">
    <property type="entry name" value="Zn_clus"/>
    <property type="match status" value="1"/>
</dbReference>
<proteinExistence type="predicted"/>
<feature type="compositionally biased region" description="Polar residues" evidence="5">
    <location>
        <begin position="280"/>
        <end position="301"/>
    </location>
</feature>
<feature type="region of interest" description="Disordered" evidence="5">
    <location>
        <begin position="220"/>
        <end position="258"/>
    </location>
</feature>
<feature type="compositionally biased region" description="Polar residues" evidence="5">
    <location>
        <begin position="54"/>
        <end position="70"/>
    </location>
</feature>
<dbReference type="CDD" id="cd00067">
    <property type="entry name" value="GAL4"/>
    <property type="match status" value="1"/>
</dbReference>
<feature type="compositionally biased region" description="Polar residues" evidence="5">
    <location>
        <begin position="221"/>
        <end position="250"/>
    </location>
</feature>
<accession>A0AAD6GEJ1</accession>
<name>A0AAD6GEJ1_9EURO</name>
<dbReference type="PRINTS" id="PR00755">
    <property type="entry name" value="AFLATOXINBRP"/>
</dbReference>
<feature type="domain" description="Zn(2)-C6 fungal-type" evidence="6">
    <location>
        <begin position="10"/>
        <end position="40"/>
    </location>
</feature>
<keyword evidence="8" id="KW-1185">Reference proteome</keyword>
<evidence type="ECO:0000256" key="4">
    <source>
        <dbReference type="ARBA" id="ARBA00023242"/>
    </source>
</evidence>
<keyword evidence="2" id="KW-0238">DNA-binding</keyword>
<dbReference type="SMART" id="SM00066">
    <property type="entry name" value="GAL4"/>
    <property type="match status" value="1"/>
</dbReference>
<evidence type="ECO:0000259" key="6">
    <source>
        <dbReference type="PROSITE" id="PS50048"/>
    </source>
</evidence>
<dbReference type="Proteomes" id="UP001220324">
    <property type="component" value="Unassembled WGS sequence"/>
</dbReference>
<sequence>MSSQARLRTSCDICQSSKVKCSQDKPECHRCVKNGLRCVYSPLRRMGRPKKRAASSQGAPTGRHAQSAQAEESIPLDTENEYFGSQWPDSNTPLSLSLVGSVNITPFAFGTNDQLASSARLPIIASAEGSPCNSYQDAFAEEIQSSADCQSSLSFRQPPIAAPSRIKPNEFKKKRLDLERGTWAMMQNDASFADTSTSHAPNGFLCFTDDSEIAMGRRLSHQNSQSELPELPNRNSADTASCTGNSQSTRHNSKVDGASWNSTELQIPYYTRSSSSPRSNIQMSHNGGFSTRNTTRLPSGSDGSCHGQCYLTILHRLAWLEHSRGTKENPLTIDVVLIAERDTRLLKEQLFECGSNTPEDKGCVSSRPSSLMSLMLLAECVISILENLFRRAAVLARERERDFRSAWSVNPNSVPPAG</sequence>
<evidence type="ECO:0000313" key="7">
    <source>
        <dbReference type="EMBL" id="KAJ5538319.1"/>
    </source>
</evidence>
<evidence type="ECO:0000256" key="5">
    <source>
        <dbReference type="SAM" id="MobiDB-lite"/>
    </source>
</evidence>
<keyword evidence="3" id="KW-0804">Transcription</keyword>
<dbReference type="InterPro" id="IPR001138">
    <property type="entry name" value="Zn2Cys6_DnaBD"/>
</dbReference>
<dbReference type="EMBL" id="JAQIZZ010000006">
    <property type="protein sequence ID" value="KAJ5538319.1"/>
    <property type="molecule type" value="Genomic_DNA"/>
</dbReference>
<comment type="caution">
    <text evidence="7">The sequence shown here is derived from an EMBL/GenBank/DDBJ whole genome shotgun (WGS) entry which is preliminary data.</text>
</comment>